<dbReference type="STRING" id="414703.SAMN04488125_11054"/>
<sequence length="149" mass="15385">MLSAADLAGYNFEGLSEGLLALSARRGLAHRQGARLLAQKYAPLGPDDHVIGDRDFPEVEDGIAALDEESRLLAEAASAVGLVGRLLADQGSGQQTEEQGRGTRGGTLSALDLIRKALAAISGAPLTARHCRTLAAEARLGDLSDGGRG</sequence>
<reference evidence="2" key="1">
    <citation type="submission" date="2016-10" db="EMBL/GenBank/DDBJ databases">
        <authorList>
            <person name="Varghese N."/>
            <person name="Submissions S."/>
        </authorList>
    </citation>
    <scope>NUCLEOTIDE SEQUENCE [LARGE SCALE GENOMIC DNA]</scope>
    <source>
        <strain evidence="2">CGMCC 1.6474</strain>
    </source>
</reference>
<evidence type="ECO:0000313" key="1">
    <source>
        <dbReference type="EMBL" id="SFL17577.1"/>
    </source>
</evidence>
<dbReference type="Proteomes" id="UP000198804">
    <property type="component" value="Unassembled WGS sequence"/>
</dbReference>
<evidence type="ECO:0000313" key="2">
    <source>
        <dbReference type="Proteomes" id="UP000198804"/>
    </source>
</evidence>
<dbReference type="RefSeq" id="WP_091946759.1">
    <property type="nucleotide sequence ID" value="NZ_FOSV01000010.1"/>
</dbReference>
<dbReference type="AlphaFoldDB" id="A0A1I4FKW8"/>
<gene>
    <name evidence="1" type="ORF">SAMN04488125_11054</name>
</gene>
<name>A0A1I4FKW8_9HYPH</name>
<dbReference type="EMBL" id="FOSV01000010">
    <property type="protein sequence ID" value="SFL17577.1"/>
    <property type="molecule type" value="Genomic_DNA"/>
</dbReference>
<proteinExistence type="predicted"/>
<organism evidence="1 2">
    <name type="scientific">Methylorubrum salsuginis</name>
    <dbReference type="NCBI Taxonomy" id="414703"/>
    <lineage>
        <taxon>Bacteria</taxon>
        <taxon>Pseudomonadati</taxon>
        <taxon>Pseudomonadota</taxon>
        <taxon>Alphaproteobacteria</taxon>
        <taxon>Hyphomicrobiales</taxon>
        <taxon>Methylobacteriaceae</taxon>
        <taxon>Methylorubrum</taxon>
    </lineage>
</organism>
<keyword evidence="2" id="KW-1185">Reference proteome</keyword>
<protein>
    <submittedName>
        <fullName evidence="1">Uncharacterized protein</fullName>
    </submittedName>
</protein>
<accession>A0A1I4FKW8</accession>